<accession>A0A9W9MKR1</accession>
<dbReference type="Pfam" id="PF00012">
    <property type="entry name" value="HSP70"/>
    <property type="match status" value="1"/>
</dbReference>
<evidence type="ECO:0000256" key="1">
    <source>
        <dbReference type="ARBA" id="ARBA00022741"/>
    </source>
</evidence>
<evidence type="ECO:0000313" key="5">
    <source>
        <dbReference type="Proteomes" id="UP001150942"/>
    </source>
</evidence>
<reference evidence="4" key="2">
    <citation type="journal article" date="2023" name="IMA Fungus">
        <title>Comparative genomic study of the Penicillium genus elucidates a diverse pangenome and 15 lateral gene transfer events.</title>
        <authorList>
            <person name="Petersen C."/>
            <person name="Sorensen T."/>
            <person name="Nielsen M.R."/>
            <person name="Sondergaard T.E."/>
            <person name="Sorensen J.L."/>
            <person name="Fitzpatrick D.A."/>
            <person name="Frisvad J.C."/>
            <person name="Nielsen K.L."/>
        </authorList>
    </citation>
    <scope>NUCLEOTIDE SEQUENCE</scope>
    <source>
        <strain evidence="4">IBT 20477</strain>
    </source>
</reference>
<dbReference type="PRINTS" id="PR00301">
    <property type="entry name" value="HEATSHOCK70"/>
</dbReference>
<dbReference type="InterPro" id="IPR043129">
    <property type="entry name" value="ATPase_NBD"/>
</dbReference>
<dbReference type="GO" id="GO:0140662">
    <property type="term" value="F:ATP-dependent protein folding chaperone"/>
    <property type="evidence" value="ECO:0007669"/>
    <property type="project" value="InterPro"/>
</dbReference>
<dbReference type="PANTHER" id="PTHR14187">
    <property type="entry name" value="ALPHA KINASE/ELONGATION FACTOR 2 KINASE"/>
    <property type="match status" value="1"/>
</dbReference>
<dbReference type="EMBL" id="JAPQKQ010000003">
    <property type="protein sequence ID" value="KAJ5203049.1"/>
    <property type="molecule type" value="Genomic_DNA"/>
</dbReference>
<dbReference type="AlphaFoldDB" id="A0A9W9MKR1"/>
<name>A0A9W9MKR1_9EURO</name>
<sequence length="620" mass="69865">MSTMRSRSKASDGFDFQDLIQSLRETRDGDLDDRLVIGLDFGTTFSGVSWATVDDFERNKIQTITSWPGAYRQESKAPTRLFYEHGKIFWGYEVPDDVEPIQWFKLLLLRDEDLSSEVRSNDLIVRARKMLQDENKTAVDCTADYLKALWAHTLKSIKSARNDFIVSNLVFHVVITIPAIWKDYAREAMKEAARKAGILQRRSSAGETILTFVPEPEAAGLASLGLRRRQLGTGEVYVICDAGGGTVDVISYRVGELKPITLHEAVVGTGGFCGGIFVDEQFSRICKARLGRRWSKLNPGHIKHIMDSEWETKIKTRYHPDNKRSNIVEIPDEAFRGADRNDTEREPHIINGSIHFSSSDIQKTFTEVFAKIDKLLDGQIKSARDKGLSVKGIVLVGGFGTSPYLSQHLEGRYKYQNLKVIQSDDTSPNTSPRTAICRGAVFKGFIDGPGGAAHSTLSIGSTIARQSLGVTMSQEFDEEVHHTKDKYRDRVTGIWMARNQMRWYLYKGQDVSKADPIRHSFYRSYNDDDEIKSTTSDTIYQCDSENPPAQLNDTVTGMCKVSWSTKGIHYDDLEYQFGKNGPYKDLYYEIEVRPSGASNDFAVYCQGKKVGSNNSRVAYE</sequence>
<organism evidence="4 5">
    <name type="scientific">Penicillium cf. viridicatum</name>
    <dbReference type="NCBI Taxonomy" id="2972119"/>
    <lineage>
        <taxon>Eukaryota</taxon>
        <taxon>Fungi</taxon>
        <taxon>Dikarya</taxon>
        <taxon>Ascomycota</taxon>
        <taxon>Pezizomycotina</taxon>
        <taxon>Eurotiomycetes</taxon>
        <taxon>Eurotiomycetidae</taxon>
        <taxon>Eurotiales</taxon>
        <taxon>Aspergillaceae</taxon>
        <taxon>Penicillium</taxon>
    </lineage>
</organism>
<keyword evidence="5" id="KW-1185">Reference proteome</keyword>
<proteinExistence type="predicted"/>
<evidence type="ECO:0000256" key="2">
    <source>
        <dbReference type="ARBA" id="ARBA00022840"/>
    </source>
</evidence>
<keyword evidence="2" id="KW-0067">ATP-binding</keyword>
<gene>
    <name evidence="4" type="ORF">N7449_005128</name>
</gene>
<evidence type="ECO:0008006" key="6">
    <source>
        <dbReference type="Google" id="ProtNLM"/>
    </source>
</evidence>
<keyword evidence="1" id="KW-0547">Nucleotide-binding</keyword>
<keyword evidence="3" id="KW-0812">Transmembrane</keyword>
<dbReference type="PANTHER" id="PTHR14187:SF5">
    <property type="entry name" value="HEAT SHOCK 70 KDA PROTEIN 12A"/>
    <property type="match status" value="1"/>
</dbReference>
<dbReference type="OrthoDB" id="2963168at2759"/>
<dbReference type="CDD" id="cd10170">
    <property type="entry name" value="ASKHA_NBD_HSP70"/>
    <property type="match status" value="1"/>
</dbReference>
<feature type="transmembrane region" description="Helical" evidence="3">
    <location>
        <begin position="164"/>
        <end position="181"/>
    </location>
</feature>
<evidence type="ECO:0000256" key="3">
    <source>
        <dbReference type="SAM" id="Phobius"/>
    </source>
</evidence>
<dbReference type="Gene3D" id="3.30.420.40">
    <property type="match status" value="1"/>
</dbReference>
<dbReference type="Proteomes" id="UP001150942">
    <property type="component" value="Unassembled WGS sequence"/>
</dbReference>
<protein>
    <recommendedName>
        <fullName evidence="6">Actin-like ATPase domain-containing protein</fullName>
    </recommendedName>
</protein>
<evidence type="ECO:0000313" key="4">
    <source>
        <dbReference type="EMBL" id="KAJ5203049.1"/>
    </source>
</evidence>
<dbReference type="InterPro" id="IPR013126">
    <property type="entry name" value="Hsp_70_fam"/>
</dbReference>
<comment type="caution">
    <text evidence="4">The sequence shown here is derived from an EMBL/GenBank/DDBJ whole genome shotgun (WGS) entry which is preliminary data.</text>
</comment>
<dbReference type="GO" id="GO:0005524">
    <property type="term" value="F:ATP binding"/>
    <property type="evidence" value="ECO:0007669"/>
    <property type="project" value="UniProtKB-KW"/>
</dbReference>
<keyword evidence="3" id="KW-1133">Transmembrane helix</keyword>
<keyword evidence="3" id="KW-0472">Membrane</keyword>
<dbReference type="SUPFAM" id="SSF53067">
    <property type="entry name" value="Actin-like ATPase domain"/>
    <property type="match status" value="2"/>
</dbReference>
<reference evidence="4" key="1">
    <citation type="submission" date="2022-11" db="EMBL/GenBank/DDBJ databases">
        <authorList>
            <person name="Petersen C."/>
        </authorList>
    </citation>
    <scope>NUCLEOTIDE SEQUENCE</scope>
    <source>
        <strain evidence="4">IBT 20477</strain>
    </source>
</reference>